<dbReference type="GO" id="GO:0000455">
    <property type="term" value="P:enzyme-directed rRNA pseudouridine synthesis"/>
    <property type="evidence" value="ECO:0007669"/>
    <property type="project" value="UniProtKB-ARBA"/>
</dbReference>
<dbReference type="InterPro" id="IPR036986">
    <property type="entry name" value="S4_RNA-bd_sf"/>
</dbReference>
<dbReference type="Gene3D" id="3.30.70.1560">
    <property type="entry name" value="Alpha-L RNA-binding motif"/>
    <property type="match status" value="1"/>
</dbReference>
<comment type="similarity">
    <text evidence="1 7">Belongs to the pseudouridine synthase RsuA family.</text>
</comment>
<dbReference type="GO" id="GO:0003723">
    <property type="term" value="F:RNA binding"/>
    <property type="evidence" value="ECO:0007669"/>
    <property type="project" value="UniProtKB-KW"/>
</dbReference>
<dbReference type="Gene3D" id="3.30.70.580">
    <property type="entry name" value="Pseudouridine synthase I, catalytic domain, N-terminal subdomain"/>
    <property type="match status" value="1"/>
</dbReference>
<dbReference type="InterPro" id="IPR006145">
    <property type="entry name" value="PsdUridine_synth_RsuA/RluA"/>
</dbReference>
<keyword evidence="10" id="KW-1185">Reference proteome</keyword>
<reference evidence="9 10" key="1">
    <citation type="submission" date="2018-07" db="EMBL/GenBank/DDBJ databases">
        <title>Motiliproteus coralliicola sp. nov., a bacterium isolated from Coral.</title>
        <authorList>
            <person name="Wang G."/>
        </authorList>
    </citation>
    <scope>NUCLEOTIDE SEQUENCE [LARGE SCALE GENOMIC DNA]</scope>
    <source>
        <strain evidence="9 10">C34</strain>
    </source>
</reference>
<dbReference type="AlphaFoldDB" id="A0A369WPP9"/>
<dbReference type="NCBIfam" id="TIGR00093">
    <property type="entry name" value="pseudouridine synthase"/>
    <property type="match status" value="1"/>
</dbReference>
<dbReference type="SMART" id="SM00363">
    <property type="entry name" value="S4"/>
    <property type="match status" value="1"/>
</dbReference>
<dbReference type="OrthoDB" id="9807213at2"/>
<gene>
    <name evidence="9" type="ORF">DV711_00115</name>
</gene>
<dbReference type="EC" id="5.4.99.-" evidence="7"/>
<evidence type="ECO:0000256" key="1">
    <source>
        <dbReference type="ARBA" id="ARBA00008348"/>
    </source>
</evidence>
<comment type="caution">
    <text evidence="9">The sequence shown here is derived from an EMBL/GenBank/DDBJ whole genome shotgun (WGS) entry which is preliminary data.</text>
</comment>
<dbReference type="InterPro" id="IPR020094">
    <property type="entry name" value="TruA/RsuA/RluB/E/F_N"/>
</dbReference>
<comment type="function">
    <text evidence="5">Responsible for synthesis of pseudouridine from uracil-516 in 16S ribosomal RNA.</text>
</comment>
<proteinExistence type="inferred from homology"/>
<dbReference type="SUPFAM" id="SSF55120">
    <property type="entry name" value="Pseudouridine synthase"/>
    <property type="match status" value="1"/>
</dbReference>
<evidence type="ECO:0000256" key="5">
    <source>
        <dbReference type="ARBA" id="ARBA00037590"/>
    </source>
</evidence>
<protein>
    <recommendedName>
        <fullName evidence="7">Pseudouridine synthase</fullName>
        <ecNumber evidence="7">5.4.99.-</ecNumber>
    </recommendedName>
</protein>
<dbReference type="RefSeq" id="WP_114693631.1">
    <property type="nucleotide sequence ID" value="NZ_QQOH01000001.1"/>
</dbReference>
<keyword evidence="3 7" id="KW-0413">Isomerase</keyword>
<evidence type="ECO:0000313" key="10">
    <source>
        <dbReference type="Proteomes" id="UP000253769"/>
    </source>
</evidence>
<dbReference type="PROSITE" id="PS01149">
    <property type="entry name" value="PSI_RSU"/>
    <property type="match status" value="1"/>
</dbReference>
<dbReference type="Pfam" id="PF01479">
    <property type="entry name" value="S4"/>
    <property type="match status" value="1"/>
</dbReference>
<dbReference type="Proteomes" id="UP000253769">
    <property type="component" value="Unassembled WGS sequence"/>
</dbReference>
<dbReference type="PROSITE" id="PS50889">
    <property type="entry name" value="S4"/>
    <property type="match status" value="1"/>
</dbReference>
<evidence type="ECO:0000256" key="6">
    <source>
        <dbReference type="PROSITE-ProRule" id="PRU00182"/>
    </source>
</evidence>
<dbReference type="InterPro" id="IPR000748">
    <property type="entry name" value="PsdUridine_synth_RsuA/RluB/E/F"/>
</dbReference>
<dbReference type="PANTHER" id="PTHR47683:SF4">
    <property type="entry name" value="PSEUDOURIDINE SYNTHASE"/>
    <property type="match status" value="1"/>
</dbReference>
<evidence type="ECO:0000256" key="7">
    <source>
        <dbReference type="RuleBase" id="RU003887"/>
    </source>
</evidence>
<keyword evidence="2 6" id="KW-0694">RNA-binding</keyword>
<dbReference type="Pfam" id="PF00849">
    <property type="entry name" value="PseudoU_synth_2"/>
    <property type="match status" value="1"/>
</dbReference>
<evidence type="ECO:0000256" key="3">
    <source>
        <dbReference type="ARBA" id="ARBA00023235"/>
    </source>
</evidence>
<dbReference type="EMBL" id="QQOH01000001">
    <property type="protein sequence ID" value="RDE24050.1"/>
    <property type="molecule type" value="Genomic_DNA"/>
</dbReference>
<dbReference type="InterPro" id="IPR002942">
    <property type="entry name" value="S4_RNA-bd"/>
</dbReference>
<comment type="catalytic activity">
    <reaction evidence="4">
        <text>uridine(516) in 16S rRNA = pseudouridine(516) in 16S rRNA</text>
        <dbReference type="Rhea" id="RHEA:38867"/>
        <dbReference type="Rhea" id="RHEA-COMP:10089"/>
        <dbReference type="Rhea" id="RHEA-COMP:10090"/>
        <dbReference type="ChEBI" id="CHEBI:65314"/>
        <dbReference type="ChEBI" id="CHEBI:65315"/>
        <dbReference type="EC" id="5.4.99.19"/>
    </reaction>
</comment>
<accession>A0A369WPP9</accession>
<dbReference type="CDD" id="cd00165">
    <property type="entry name" value="S4"/>
    <property type="match status" value="1"/>
</dbReference>
<evidence type="ECO:0000256" key="2">
    <source>
        <dbReference type="ARBA" id="ARBA00022884"/>
    </source>
</evidence>
<dbReference type="GO" id="GO:0160136">
    <property type="term" value="F:16S rRNA pseudouridine(516) synthase activity"/>
    <property type="evidence" value="ECO:0007669"/>
    <property type="project" value="UniProtKB-EC"/>
</dbReference>
<dbReference type="SUPFAM" id="SSF55174">
    <property type="entry name" value="Alpha-L RNA-binding motif"/>
    <property type="match status" value="1"/>
</dbReference>
<name>A0A369WPP9_9GAMM</name>
<dbReference type="InterPro" id="IPR018496">
    <property type="entry name" value="PsdUridine_synth_RsuA/RluB_CS"/>
</dbReference>
<organism evidence="9 10">
    <name type="scientific">Motiliproteus coralliicola</name>
    <dbReference type="NCBI Taxonomy" id="2283196"/>
    <lineage>
        <taxon>Bacteria</taxon>
        <taxon>Pseudomonadati</taxon>
        <taxon>Pseudomonadota</taxon>
        <taxon>Gammaproteobacteria</taxon>
        <taxon>Oceanospirillales</taxon>
        <taxon>Oceanospirillaceae</taxon>
        <taxon>Motiliproteus</taxon>
    </lineage>
</organism>
<dbReference type="InterPro" id="IPR050343">
    <property type="entry name" value="RsuA_PseudoU_synthase"/>
</dbReference>
<evidence type="ECO:0000259" key="8">
    <source>
        <dbReference type="SMART" id="SM00363"/>
    </source>
</evidence>
<dbReference type="PANTHER" id="PTHR47683">
    <property type="entry name" value="PSEUDOURIDINE SYNTHASE FAMILY PROTEIN-RELATED"/>
    <property type="match status" value="1"/>
</dbReference>
<dbReference type="CDD" id="cd02553">
    <property type="entry name" value="PseudoU_synth_RsuA"/>
    <property type="match status" value="1"/>
</dbReference>
<dbReference type="InterPro" id="IPR042092">
    <property type="entry name" value="PsdUridine_s_RsuA/RluB/E/F_cat"/>
</dbReference>
<sequence>MRLDRFLANQPQYSRRRANELLAAGRVELDDQPVRDGTLEVDRFSRIAVDGRLLQQRQARYFMLNKPAGILSATRDDQHRCATELIESRERDGLHIAGRLDRASTGLLLLSDDGSWTRVLTEPDKAIKKIYRVETANPIDPQTQASFAEGIYFAYEGITTKPVKLEQLGERCVRLTLTEGRYHQIKRMFGRFRNPVLALHREQIGAIRLDPDLAPGQYRPLTPAEIDSVMGR</sequence>
<evidence type="ECO:0000256" key="4">
    <source>
        <dbReference type="ARBA" id="ARBA00036749"/>
    </source>
</evidence>
<evidence type="ECO:0000313" key="9">
    <source>
        <dbReference type="EMBL" id="RDE24050.1"/>
    </source>
</evidence>
<dbReference type="Gene3D" id="3.10.290.10">
    <property type="entry name" value="RNA-binding S4 domain"/>
    <property type="match status" value="1"/>
</dbReference>
<dbReference type="InterPro" id="IPR020103">
    <property type="entry name" value="PsdUridine_synth_cat_dom_sf"/>
</dbReference>
<feature type="domain" description="RNA-binding S4" evidence="8">
    <location>
        <begin position="1"/>
        <end position="58"/>
    </location>
</feature>